<comment type="similarity">
    <text evidence="2">Belongs to the SNF7 family.</text>
</comment>
<evidence type="ECO:0000313" key="7">
    <source>
        <dbReference type="EMBL" id="KAJ1982431.1"/>
    </source>
</evidence>
<evidence type="ECO:0000256" key="5">
    <source>
        <dbReference type="ARBA" id="ARBA00042586"/>
    </source>
</evidence>
<keyword evidence="6" id="KW-0175">Coiled coil</keyword>
<protein>
    <recommendedName>
        <fullName evidence="4">Vacuolar-sorting protein SNF7</fullName>
    </recommendedName>
    <alternativeName>
        <fullName evidence="5">Vacuolar protein-sorting-associated protein 32</fullName>
    </alternativeName>
</protein>
<dbReference type="GO" id="GO:0005771">
    <property type="term" value="C:multivesicular body"/>
    <property type="evidence" value="ECO:0007669"/>
    <property type="project" value="TreeGrafter"/>
</dbReference>
<dbReference type="GO" id="GO:0032511">
    <property type="term" value="P:late endosome to vacuole transport via multivesicular body sorting pathway"/>
    <property type="evidence" value="ECO:0007669"/>
    <property type="project" value="TreeGrafter"/>
</dbReference>
<dbReference type="AlphaFoldDB" id="A0A9W8EA09"/>
<feature type="coiled-coil region" evidence="6">
    <location>
        <begin position="145"/>
        <end position="175"/>
    </location>
</feature>
<name>A0A9W8EA09_9FUNG</name>
<accession>A0A9W8EA09</accession>
<dbReference type="GO" id="GO:0000815">
    <property type="term" value="C:ESCRT III complex"/>
    <property type="evidence" value="ECO:0007669"/>
    <property type="project" value="TreeGrafter"/>
</dbReference>
<evidence type="ECO:0000256" key="2">
    <source>
        <dbReference type="ARBA" id="ARBA00006190"/>
    </source>
</evidence>
<dbReference type="GO" id="GO:0006900">
    <property type="term" value="P:vesicle budding from membrane"/>
    <property type="evidence" value="ECO:0007669"/>
    <property type="project" value="TreeGrafter"/>
</dbReference>
<dbReference type="Gene3D" id="1.10.287.1060">
    <property type="entry name" value="ESAT-6-like"/>
    <property type="match status" value="1"/>
</dbReference>
<dbReference type="EMBL" id="JANBQB010000091">
    <property type="protein sequence ID" value="KAJ1982431.1"/>
    <property type="molecule type" value="Genomic_DNA"/>
</dbReference>
<sequence length="215" mass="24202">MKLFFGSKAKATPKEAIVKLRETLLMLEKREKHLEARIDSELKTAKLNASKNKRVALAALKRKKRLEGQIEKVAGARMTLEEQMSAIESANINLETMNAMRTGSDAMKNIHKDLNIDKVDATMDDIRDQMDIANEVSEAISQPNLFGTEVDEDELNAELEQLEQEELDSQLLNAENPPIHAPKVPQMEPVVPKKNLVISQDEEDELEELRASMAI</sequence>
<feature type="coiled-coil region" evidence="6">
    <location>
        <begin position="63"/>
        <end position="100"/>
    </location>
</feature>
<dbReference type="PANTHER" id="PTHR22761">
    <property type="entry name" value="CHARGED MULTIVESICULAR BODY PROTEIN"/>
    <property type="match status" value="1"/>
</dbReference>
<comment type="caution">
    <text evidence="7">The sequence shown here is derived from an EMBL/GenBank/DDBJ whole genome shotgun (WGS) entry which is preliminary data.</text>
</comment>
<dbReference type="PANTHER" id="PTHR22761:SF10">
    <property type="entry name" value="GH13992P"/>
    <property type="match status" value="1"/>
</dbReference>
<gene>
    <name evidence="7" type="primary">SNF7</name>
    <name evidence="7" type="ORF">H4R34_001724</name>
</gene>
<keyword evidence="3" id="KW-0967">Endosome</keyword>
<dbReference type="OrthoDB" id="5592979at2759"/>
<keyword evidence="8" id="KW-1185">Reference proteome</keyword>
<reference evidence="7" key="1">
    <citation type="submission" date="2022-07" db="EMBL/GenBank/DDBJ databases">
        <title>Phylogenomic reconstructions and comparative analyses of Kickxellomycotina fungi.</title>
        <authorList>
            <person name="Reynolds N.K."/>
            <person name="Stajich J.E."/>
            <person name="Barry K."/>
            <person name="Grigoriev I.V."/>
            <person name="Crous P."/>
            <person name="Smith M.E."/>
        </authorList>
    </citation>
    <scope>NUCLEOTIDE SEQUENCE</scope>
    <source>
        <strain evidence="7">RSA 567</strain>
    </source>
</reference>
<evidence type="ECO:0000256" key="1">
    <source>
        <dbReference type="ARBA" id="ARBA00004177"/>
    </source>
</evidence>
<dbReference type="Proteomes" id="UP001151582">
    <property type="component" value="Unassembled WGS sequence"/>
</dbReference>
<organism evidence="7 8">
    <name type="scientific">Dimargaris verticillata</name>
    <dbReference type="NCBI Taxonomy" id="2761393"/>
    <lineage>
        <taxon>Eukaryota</taxon>
        <taxon>Fungi</taxon>
        <taxon>Fungi incertae sedis</taxon>
        <taxon>Zoopagomycota</taxon>
        <taxon>Kickxellomycotina</taxon>
        <taxon>Dimargaritomycetes</taxon>
        <taxon>Dimargaritales</taxon>
        <taxon>Dimargaritaceae</taxon>
        <taxon>Dimargaris</taxon>
    </lineage>
</organism>
<evidence type="ECO:0000313" key="8">
    <source>
        <dbReference type="Proteomes" id="UP001151582"/>
    </source>
</evidence>
<dbReference type="Gene3D" id="6.10.250.1710">
    <property type="match status" value="1"/>
</dbReference>
<proteinExistence type="inferred from homology"/>
<dbReference type="GO" id="GO:0009898">
    <property type="term" value="C:cytoplasmic side of plasma membrane"/>
    <property type="evidence" value="ECO:0007669"/>
    <property type="project" value="TreeGrafter"/>
</dbReference>
<evidence type="ECO:0000256" key="4">
    <source>
        <dbReference type="ARBA" id="ARBA00040017"/>
    </source>
</evidence>
<comment type="subcellular location">
    <subcellularLocation>
        <location evidence="1">Endosome</location>
    </subcellularLocation>
</comment>
<evidence type="ECO:0000256" key="6">
    <source>
        <dbReference type="SAM" id="Coils"/>
    </source>
</evidence>
<dbReference type="Pfam" id="PF03357">
    <property type="entry name" value="Snf7"/>
    <property type="match status" value="1"/>
</dbReference>
<dbReference type="InterPro" id="IPR005024">
    <property type="entry name" value="Snf7_fam"/>
</dbReference>
<evidence type="ECO:0000256" key="3">
    <source>
        <dbReference type="ARBA" id="ARBA00022753"/>
    </source>
</evidence>